<dbReference type="InterPro" id="IPR000477">
    <property type="entry name" value="RT_dom"/>
</dbReference>
<feature type="domain" description="Reverse transcriptase" evidence="1">
    <location>
        <begin position="140"/>
        <end position="328"/>
    </location>
</feature>
<dbReference type="Proteomes" id="UP000265100">
    <property type="component" value="Chromosome 8"/>
</dbReference>
<protein>
    <recommendedName>
        <fullName evidence="1">Reverse transcriptase domain-containing protein</fullName>
    </recommendedName>
</protein>
<dbReference type="PROSITE" id="PS50878">
    <property type="entry name" value="RT_POL"/>
    <property type="match status" value="1"/>
</dbReference>
<dbReference type="PANTHER" id="PTHR31635:SF196">
    <property type="entry name" value="REVERSE TRANSCRIPTASE DOMAIN-CONTAINING PROTEIN-RELATED"/>
    <property type="match status" value="1"/>
</dbReference>
<reference evidence="2" key="1">
    <citation type="submission" date="2018-05" db="EMBL/GenBank/DDBJ databases">
        <authorList>
            <person name="Datahose"/>
        </authorList>
    </citation>
    <scope>NUCLEOTIDE SEQUENCE</scope>
</reference>
<accession>A0AAX7V2S4</accession>
<evidence type="ECO:0000313" key="3">
    <source>
        <dbReference type="Proteomes" id="UP000265100"/>
    </source>
</evidence>
<keyword evidence="3" id="KW-1185">Reference proteome</keyword>
<dbReference type="PANTHER" id="PTHR31635">
    <property type="entry name" value="REVERSE TRANSCRIPTASE DOMAIN-CONTAINING PROTEIN-RELATED"/>
    <property type="match status" value="1"/>
</dbReference>
<evidence type="ECO:0000259" key="1">
    <source>
        <dbReference type="PROSITE" id="PS50878"/>
    </source>
</evidence>
<reference evidence="2" key="3">
    <citation type="submission" date="2025-09" db="UniProtKB">
        <authorList>
            <consortium name="Ensembl"/>
        </authorList>
    </citation>
    <scope>IDENTIFICATION</scope>
</reference>
<name>A0AAX7V2S4_ASTCA</name>
<dbReference type="SUPFAM" id="SSF56672">
    <property type="entry name" value="DNA/RNA polymerases"/>
    <property type="match status" value="1"/>
</dbReference>
<dbReference type="GeneTree" id="ENSGT00940000163630"/>
<dbReference type="Pfam" id="PF00078">
    <property type="entry name" value="RVT_1"/>
    <property type="match status" value="1"/>
</dbReference>
<sequence length="328" mass="37371">MYVKQTYFEFGDKPHKLLARHLRKRESDRAIHAIRSDSGLLINSCKDINTAFRQLYEQLYTSQCNALPEIMQDFLSKCNLPTLAQKDRTLLDTDLTCPELINIIRSLKNGKSPGPDGLCNEFYKKFSSLLTPYLLKMFNMALKDGALPQTLNEATVTLIPKNGKDPELVSSYRPISLLNTDQKILAKSFARRLSSHIGKLVHPDQTGFIPARHASYNLRCLFDIIYSSRDPDKDLVILSLDAEKAFDCVEWSYLYAVLSKFGVGPKFVSWIQLLYSNPCARILTNNTLSEPIKLFRGTRQGYALSPLLFDLALEPLAETIRKQRNTWL</sequence>
<dbReference type="CDD" id="cd01650">
    <property type="entry name" value="RT_nLTR_like"/>
    <property type="match status" value="1"/>
</dbReference>
<evidence type="ECO:0000313" key="2">
    <source>
        <dbReference type="Ensembl" id="ENSACLP00000070971.1"/>
    </source>
</evidence>
<proteinExistence type="predicted"/>
<dbReference type="Ensembl" id="ENSACLT00000070739.1">
    <property type="protein sequence ID" value="ENSACLP00000070971.1"/>
    <property type="gene ID" value="ENSACLG00000032451.1"/>
</dbReference>
<organism evidence="2 3">
    <name type="scientific">Astatotilapia calliptera</name>
    <name type="common">Eastern happy</name>
    <name type="synonym">Chromis callipterus</name>
    <dbReference type="NCBI Taxonomy" id="8154"/>
    <lineage>
        <taxon>Eukaryota</taxon>
        <taxon>Metazoa</taxon>
        <taxon>Chordata</taxon>
        <taxon>Craniata</taxon>
        <taxon>Vertebrata</taxon>
        <taxon>Euteleostomi</taxon>
        <taxon>Actinopterygii</taxon>
        <taxon>Neopterygii</taxon>
        <taxon>Teleostei</taxon>
        <taxon>Neoteleostei</taxon>
        <taxon>Acanthomorphata</taxon>
        <taxon>Ovalentaria</taxon>
        <taxon>Cichlomorphae</taxon>
        <taxon>Cichliformes</taxon>
        <taxon>Cichlidae</taxon>
        <taxon>African cichlids</taxon>
        <taxon>Pseudocrenilabrinae</taxon>
        <taxon>Haplochromini</taxon>
        <taxon>Astatotilapia</taxon>
    </lineage>
</organism>
<reference evidence="2" key="2">
    <citation type="submission" date="2025-08" db="UniProtKB">
        <authorList>
            <consortium name="Ensembl"/>
        </authorList>
    </citation>
    <scope>IDENTIFICATION</scope>
</reference>
<dbReference type="AlphaFoldDB" id="A0AAX7V2S4"/>
<dbReference type="InterPro" id="IPR043502">
    <property type="entry name" value="DNA/RNA_pol_sf"/>
</dbReference>